<evidence type="ECO:0000313" key="2">
    <source>
        <dbReference type="Proteomes" id="UP001472677"/>
    </source>
</evidence>
<sequence length="104" mass="11422">MAKPRAQFTMHGSFSQPAHLLLYLSSISLGLGLIHCNHLSLVSVHQTKFLSLASLSPLSLQHTMQVKSSRPCPRGLKASGVATPSLSLHRRNWPVSCLQLCLFF</sequence>
<organism evidence="1 2">
    <name type="scientific">Hibiscus sabdariffa</name>
    <name type="common">roselle</name>
    <dbReference type="NCBI Taxonomy" id="183260"/>
    <lineage>
        <taxon>Eukaryota</taxon>
        <taxon>Viridiplantae</taxon>
        <taxon>Streptophyta</taxon>
        <taxon>Embryophyta</taxon>
        <taxon>Tracheophyta</taxon>
        <taxon>Spermatophyta</taxon>
        <taxon>Magnoliopsida</taxon>
        <taxon>eudicotyledons</taxon>
        <taxon>Gunneridae</taxon>
        <taxon>Pentapetalae</taxon>
        <taxon>rosids</taxon>
        <taxon>malvids</taxon>
        <taxon>Malvales</taxon>
        <taxon>Malvaceae</taxon>
        <taxon>Malvoideae</taxon>
        <taxon>Hibiscus</taxon>
    </lineage>
</organism>
<proteinExistence type="predicted"/>
<reference evidence="1 2" key="1">
    <citation type="journal article" date="2024" name="G3 (Bethesda)">
        <title>Genome assembly of Hibiscus sabdariffa L. provides insights into metabolisms of medicinal natural products.</title>
        <authorList>
            <person name="Kim T."/>
        </authorList>
    </citation>
    <scope>NUCLEOTIDE SEQUENCE [LARGE SCALE GENOMIC DNA]</scope>
    <source>
        <strain evidence="1">TK-2024</strain>
        <tissue evidence="1">Old leaves</tissue>
    </source>
</reference>
<protein>
    <submittedName>
        <fullName evidence="1">Uncharacterized protein</fullName>
    </submittedName>
</protein>
<dbReference type="EMBL" id="JBBPBM010000006">
    <property type="protein sequence ID" value="KAK8580499.1"/>
    <property type="molecule type" value="Genomic_DNA"/>
</dbReference>
<comment type="caution">
    <text evidence="1">The sequence shown here is derived from an EMBL/GenBank/DDBJ whole genome shotgun (WGS) entry which is preliminary data.</text>
</comment>
<dbReference type="Proteomes" id="UP001472677">
    <property type="component" value="Unassembled WGS sequence"/>
</dbReference>
<evidence type="ECO:0000313" key="1">
    <source>
        <dbReference type="EMBL" id="KAK8580499.1"/>
    </source>
</evidence>
<keyword evidence="2" id="KW-1185">Reference proteome</keyword>
<name>A0ABR2FHS6_9ROSI</name>
<accession>A0ABR2FHS6</accession>
<gene>
    <name evidence="1" type="ORF">V6N12_070766</name>
</gene>